<dbReference type="PANTHER" id="PTHR15503:SF45">
    <property type="entry name" value="RNA-DIRECTED DNA POLYMERASE HOMOLOG"/>
    <property type="match status" value="1"/>
</dbReference>
<dbReference type="EMBL" id="QGNW01000270">
    <property type="protein sequence ID" value="RVW80094.1"/>
    <property type="molecule type" value="Genomic_DNA"/>
</dbReference>
<dbReference type="Gene3D" id="2.40.70.10">
    <property type="entry name" value="Acid Proteases"/>
    <property type="match status" value="1"/>
</dbReference>
<reference evidence="1 2" key="1">
    <citation type="journal article" date="2018" name="PLoS Genet.">
        <title>Population sequencing reveals clonal diversity and ancestral inbreeding in the grapevine cultivar Chardonnay.</title>
        <authorList>
            <person name="Roach M.J."/>
            <person name="Johnson D.L."/>
            <person name="Bohlmann J."/>
            <person name="van Vuuren H.J."/>
            <person name="Jones S.J."/>
            <person name="Pretorius I.S."/>
            <person name="Schmidt S.A."/>
            <person name="Borneman A.R."/>
        </authorList>
    </citation>
    <scope>NUCLEOTIDE SEQUENCE [LARGE SCALE GENOMIC DNA]</scope>
    <source>
        <strain evidence="2">cv. Chardonnay</strain>
        <tissue evidence="1">Leaf</tissue>
    </source>
</reference>
<dbReference type="InterPro" id="IPR032567">
    <property type="entry name" value="RTL1-rel"/>
</dbReference>
<evidence type="ECO:0008006" key="3">
    <source>
        <dbReference type="Google" id="ProtNLM"/>
    </source>
</evidence>
<dbReference type="InterPro" id="IPR021109">
    <property type="entry name" value="Peptidase_aspartic_dom_sf"/>
</dbReference>
<dbReference type="Proteomes" id="UP000288805">
    <property type="component" value="Unassembled WGS sequence"/>
</dbReference>
<gene>
    <name evidence="1" type="ORF">CK203_052415</name>
</gene>
<accession>A0A438H6B3</accession>
<evidence type="ECO:0000313" key="2">
    <source>
        <dbReference type="Proteomes" id="UP000288805"/>
    </source>
</evidence>
<name>A0A438H6B3_VITVI</name>
<sequence>MLEKSTHLYTMVEGMRGVQGFLENSRDLLYIANMEARLAMVKLAMADTRERVDLIEQGMEKGLEDMREQIQDLCEGVLGSQVQPVSHEEFMSFQDKVMSMFTSVESRVEALAVHMEARDQEIRQELAIYKTVVSAQVMATSCGTKSGDEATKIKRQFYPEDVAYLARKNMKRLKHTGLIHEYAKEFSTLMLEIPNMFEEKLLFNFMDNLQSWAEQELRRHGVQDLATAMAVAESLVEYKGEISPSPSHSPRARDCPKRKDLNVMILEKEKKGGAHVGSLQLLNALKAKPVPKTPQSKGLMYVEALVNGKATKALMDTSATHNFVSKDEVKRLELQASKEGGRLHCGTHGLLRDGTRDGLPTEGQGYATTLPTHNGYPRGEKPCMVPTVTKRKIIDRVRAWNQAPCYGGIQDGTARAEKLRRQLKEFVGCRVHSTIQGSVWRTGLVLEKTRWVPLNMYRLPSTNKVTVKNKYPIPLIADLFDQLGRADNLQS</sequence>
<evidence type="ECO:0000313" key="1">
    <source>
        <dbReference type="EMBL" id="RVW80094.1"/>
    </source>
</evidence>
<dbReference type="AlphaFoldDB" id="A0A438H6B3"/>
<organism evidence="1 2">
    <name type="scientific">Vitis vinifera</name>
    <name type="common">Grape</name>
    <dbReference type="NCBI Taxonomy" id="29760"/>
    <lineage>
        <taxon>Eukaryota</taxon>
        <taxon>Viridiplantae</taxon>
        <taxon>Streptophyta</taxon>
        <taxon>Embryophyta</taxon>
        <taxon>Tracheophyta</taxon>
        <taxon>Spermatophyta</taxon>
        <taxon>Magnoliopsida</taxon>
        <taxon>eudicotyledons</taxon>
        <taxon>Gunneridae</taxon>
        <taxon>Pentapetalae</taxon>
        <taxon>rosids</taxon>
        <taxon>Vitales</taxon>
        <taxon>Vitaceae</taxon>
        <taxon>Viteae</taxon>
        <taxon>Vitis</taxon>
    </lineage>
</organism>
<protein>
    <recommendedName>
        <fullName evidence="3">Retrotransposon gag domain-containing protein</fullName>
    </recommendedName>
</protein>
<dbReference type="PANTHER" id="PTHR15503">
    <property type="entry name" value="LDOC1 RELATED"/>
    <property type="match status" value="1"/>
</dbReference>
<proteinExistence type="predicted"/>
<comment type="caution">
    <text evidence="1">The sequence shown here is derived from an EMBL/GenBank/DDBJ whole genome shotgun (WGS) entry which is preliminary data.</text>
</comment>